<dbReference type="PANTHER" id="PTHR13000">
    <property type="entry name" value="NUCLEOPORIN P54"/>
    <property type="match status" value="1"/>
</dbReference>
<dbReference type="OrthoDB" id="6162375at2759"/>
<name>F8NRK3_SERL9</name>
<reference evidence="6" key="1">
    <citation type="submission" date="2011-04" db="EMBL/GenBank/DDBJ databases">
        <title>Evolution of plant cell wall degrading machinery underlies the functional diversity of forest fungi.</title>
        <authorList>
            <consortium name="US DOE Joint Genome Institute (JGI-PGF)"/>
            <person name="Eastwood D.C."/>
            <person name="Floudas D."/>
            <person name="Binder M."/>
            <person name="Majcherczyk A."/>
            <person name="Schneider P."/>
            <person name="Aerts A."/>
            <person name="Asiegbu F.O."/>
            <person name="Baker S.E."/>
            <person name="Barry K."/>
            <person name="Bendiksby M."/>
            <person name="Blumentritt M."/>
            <person name="Coutinho P.M."/>
            <person name="Cullen D."/>
            <person name="Cullen D."/>
            <person name="Gathman A."/>
            <person name="Goodell B."/>
            <person name="Henrissat B."/>
            <person name="Ihrmark K."/>
            <person name="Kauserud H."/>
            <person name="Kohler A."/>
            <person name="LaButti K."/>
            <person name="Lapidus A."/>
            <person name="Lavin J.L."/>
            <person name="Lee Y.-H."/>
            <person name="Lindquist E."/>
            <person name="Lilly W."/>
            <person name="Lucas S."/>
            <person name="Morin E."/>
            <person name="Murat C."/>
            <person name="Oguiza J.A."/>
            <person name="Park J."/>
            <person name="Pisabarro A.G."/>
            <person name="Riley R."/>
            <person name="Rosling A."/>
            <person name="Salamov A."/>
            <person name="Schmidt O."/>
            <person name="Schmutz J."/>
            <person name="Skrede I."/>
            <person name="Stenlid J."/>
            <person name="Wiebenga A."/>
            <person name="Xie X."/>
            <person name="Kues U."/>
            <person name="Hibbett D.S."/>
            <person name="Hoffmeister D."/>
            <person name="Hogberg N."/>
            <person name="Martin F."/>
            <person name="Grigoriev I.V."/>
            <person name="Watkinson S.C."/>
        </authorList>
    </citation>
    <scope>NUCLEOTIDE SEQUENCE</scope>
    <source>
        <strain evidence="6">S7.9</strain>
    </source>
</reference>
<keyword evidence="2" id="KW-0813">Transport</keyword>
<comment type="subcellular location">
    <subcellularLocation>
        <location evidence="1">Nucleus</location>
    </subcellularLocation>
</comment>
<dbReference type="AlphaFoldDB" id="F8NRK3"/>
<organism>
    <name type="scientific">Serpula lacrymans var. lacrymans (strain S7.9)</name>
    <name type="common">Dry rot fungus</name>
    <dbReference type="NCBI Taxonomy" id="578457"/>
    <lineage>
        <taxon>Eukaryota</taxon>
        <taxon>Fungi</taxon>
        <taxon>Dikarya</taxon>
        <taxon>Basidiomycota</taxon>
        <taxon>Agaricomycotina</taxon>
        <taxon>Agaricomycetes</taxon>
        <taxon>Agaricomycetidae</taxon>
        <taxon>Boletales</taxon>
        <taxon>Coniophorineae</taxon>
        <taxon>Serpulaceae</taxon>
        <taxon>Serpula</taxon>
    </lineage>
</organism>
<evidence type="ECO:0000256" key="2">
    <source>
        <dbReference type="ARBA" id="ARBA00022448"/>
    </source>
</evidence>
<dbReference type="HOGENOM" id="CLU_2339322_0_0_1"/>
<dbReference type="PANTHER" id="PTHR13000:SF0">
    <property type="entry name" value="NUCLEOPORIN P54"/>
    <property type="match status" value="1"/>
</dbReference>
<evidence type="ECO:0000256" key="3">
    <source>
        <dbReference type="ARBA" id="ARBA00023242"/>
    </source>
</evidence>
<evidence type="ECO:0000256" key="1">
    <source>
        <dbReference type="ARBA" id="ARBA00004123"/>
    </source>
</evidence>
<sequence length="98" mass="11035">MSSSLLSSRAHAGNTQQQQVDVQSQFTTLTQRIEGIARAWDSNVPECRFQHYFYNLVDPNQVNLYGRPPNATNETLWQKAVRENPDPTCLVPALAVGF</sequence>
<protein>
    <recommendedName>
        <fullName evidence="5">Nucleoporin Nup54 alpha-helical domain-containing protein</fullName>
    </recommendedName>
</protein>
<dbReference type="GO" id="GO:0006999">
    <property type="term" value="P:nuclear pore organization"/>
    <property type="evidence" value="ECO:0007669"/>
    <property type="project" value="TreeGrafter"/>
</dbReference>
<dbReference type="KEGG" id="sla:SERLADRAFT_385925"/>
<dbReference type="GO" id="GO:0006607">
    <property type="term" value="P:NLS-bearing protein import into nucleus"/>
    <property type="evidence" value="ECO:0007669"/>
    <property type="project" value="TreeGrafter"/>
</dbReference>
<evidence type="ECO:0000259" key="5">
    <source>
        <dbReference type="Pfam" id="PF13874"/>
    </source>
</evidence>
<dbReference type="InterPro" id="IPR025712">
    <property type="entry name" value="Nup54_alpha-helical_dom"/>
</dbReference>
<dbReference type="Proteomes" id="UP000008064">
    <property type="component" value="Unassembled WGS sequence"/>
</dbReference>
<dbReference type="RefSeq" id="XP_007316969.1">
    <property type="nucleotide sequence ID" value="XM_007316907.1"/>
</dbReference>
<dbReference type="GO" id="GO:0017056">
    <property type="term" value="F:structural constituent of nuclear pore"/>
    <property type="evidence" value="ECO:0007669"/>
    <property type="project" value="TreeGrafter"/>
</dbReference>
<accession>F8NRK3</accession>
<dbReference type="GeneID" id="18811180"/>
<feature type="domain" description="Nucleoporin Nup54 alpha-helical" evidence="5">
    <location>
        <begin position="68"/>
        <end position="98"/>
    </location>
</feature>
<dbReference type="GO" id="GO:0044613">
    <property type="term" value="C:nuclear pore central transport channel"/>
    <property type="evidence" value="ECO:0007669"/>
    <property type="project" value="TreeGrafter"/>
</dbReference>
<dbReference type="InterPro" id="IPR024864">
    <property type="entry name" value="Nup54/Nup57/Nup44"/>
</dbReference>
<dbReference type="EMBL" id="GL945432">
    <property type="protein sequence ID" value="EGO26796.1"/>
    <property type="molecule type" value="Genomic_DNA"/>
</dbReference>
<evidence type="ECO:0000313" key="6">
    <source>
        <dbReference type="EMBL" id="EGO26796.1"/>
    </source>
</evidence>
<proteinExistence type="predicted"/>
<feature type="region of interest" description="Disordered" evidence="4">
    <location>
        <begin position="1"/>
        <end position="23"/>
    </location>
</feature>
<keyword evidence="3" id="KW-0539">Nucleus</keyword>
<feature type="non-terminal residue" evidence="6">
    <location>
        <position position="98"/>
    </location>
</feature>
<dbReference type="Pfam" id="PF13874">
    <property type="entry name" value="Nup54"/>
    <property type="match status" value="1"/>
</dbReference>
<dbReference type="GO" id="GO:0036228">
    <property type="term" value="P:protein localization to nuclear inner membrane"/>
    <property type="evidence" value="ECO:0007669"/>
    <property type="project" value="TreeGrafter"/>
</dbReference>
<evidence type="ECO:0000256" key="4">
    <source>
        <dbReference type="SAM" id="MobiDB-lite"/>
    </source>
</evidence>
<gene>
    <name evidence="6" type="ORF">SERLADRAFT_385925</name>
</gene>